<feature type="region of interest" description="Disordered" evidence="22">
    <location>
        <begin position="425"/>
        <end position="462"/>
    </location>
</feature>
<keyword evidence="10 23" id="KW-1133">Transmembrane helix</keyword>
<evidence type="ECO:0000256" key="12">
    <source>
        <dbReference type="ARBA" id="ARBA00023306"/>
    </source>
</evidence>
<accession>A0ABN2HRK1</accession>
<comment type="pathway">
    <text evidence="2">Cell wall biogenesis; peptidoglycan biosynthesis.</text>
</comment>
<feature type="transmembrane region" description="Helical" evidence="23">
    <location>
        <begin position="36"/>
        <end position="59"/>
    </location>
</feature>
<gene>
    <name evidence="24" type="primary">ftsW</name>
    <name evidence="24" type="ORF">GCM10009765_46950</name>
</gene>
<evidence type="ECO:0000256" key="4">
    <source>
        <dbReference type="ARBA" id="ARBA00022618"/>
    </source>
</evidence>
<comment type="caution">
    <text evidence="24">The sequence shown here is derived from an EMBL/GenBank/DDBJ whole genome shotgun (WGS) entry which is preliminary data.</text>
</comment>
<evidence type="ECO:0000256" key="14">
    <source>
        <dbReference type="ARBA" id="ARBA00032370"/>
    </source>
</evidence>
<evidence type="ECO:0000256" key="16">
    <source>
        <dbReference type="ARBA" id="ARBA00038053"/>
    </source>
</evidence>
<keyword evidence="6" id="KW-0808">Transferase</keyword>
<dbReference type="PROSITE" id="PS00428">
    <property type="entry name" value="FTSW_RODA_SPOVE"/>
    <property type="match status" value="1"/>
</dbReference>
<comment type="similarity">
    <text evidence="16">Belongs to the SEDS family. FtsW subfamily.</text>
</comment>
<evidence type="ECO:0000256" key="7">
    <source>
        <dbReference type="ARBA" id="ARBA00022692"/>
    </source>
</evidence>
<name>A0ABN2HRK1_9ACTN</name>
<evidence type="ECO:0000256" key="22">
    <source>
        <dbReference type="SAM" id="MobiDB-lite"/>
    </source>
</evidence>
<feature type="transmembrane region" description="Helical" evidence="23">
    <location>
        <begin position="296"/>
        <end position="322"/>
    </location>
</feature>
<evidence type="ECO:0000256" key="3">
    <source>
        <dbReference type="ARBA" id="ARBA00022475"/>
    </source>
</evidence>
<evidence type="ECO:0000256" key="2">
    <source>
        <dbReference type="ARBA" id="ARBA00004752"/>
    </source>
</evidence>
<dbReference type="Proteomes" id="UP001500618">
    <property type="component" value="Unassembled WGS sequence"/>
</dbReference>
<dbReference type="PANTHER" id="PTHR30474">
    <property type="entry name" value="CELL CYCLE PROTEIN"/>
    <property type="match status" value="1"/>
</dbReference>
<evidence type="ECO:0000256" key="13">
    <source>
        <dbReference type="ARBA" id="ARBA00023316"/>
    </source>
</evidence>
<feature type="transmembrane region" description="Helical" evidence="23">
    <location>
        <begin position="196"/>
        <end position="212"/>
    </location>
</feature>
<feature type="transmembrane region" description="Helical" evidence="23">
    <location>
        <begin position="371"/>
        <end position="393"/>
    </location>
</feature>
<keyword evidence="25" id="KW-1185">Reference proteome</keyword>
<dbReference type="EMBL" id="BAAANY010000019">
    <property type="protein sequence ID" value="GAA1692191.1"/>
    <property type="molecule type" value="Genomic_DNA"/>
</dbReference>
<dbReference type="InterPro" id="IPR018365">
    <property type="entry name" value="Cell_cycle_FtsW-rel_CS"/>
</dbReference>
<keyword evidence="9" id="KW-0573">Peptidoglycan synthesis</keyword>
<feature type="compositionally biased region" description="Low complexity" evidence="22">
    <location>
        <begin position="425"/>
        <end position="442"/>
    </location>
</feature>
<dbReference type="RefSeq" id="WP_344312597.1">
    <property type="nucleotide sequence ID" value="NZ_BAAANY010000019.1"/>
</dbReference>
<comment type="subcellular location">
    <subcellularLocation>
        <location evidence="1">Cell membrane</location>
        <topology evidence="1">Multi-pass membrane protein</topology>
    </subcellularLocation>
</comment>
<evidence type="ECO:0000256" key="18">
    <source>
        <dbReference type="ARBA" id="ARBA00041418"/>
    </source>
</evidence>
<evidence type="ECO:0000256" key="1">
    <source>
        <dbReference type="ARBA" id="ARBA00004651"/>
    </source>
</evidence>
<protein>
    <recommendedName>
        <fullName evidence="17">Probable peptidoglycan glycosyltransferase FtsW</fullName>
        <ecNumber evidence="19">2.4.99.28</ecNumber>
    </recommendedName>
    <alternativeName>
        <fullName evidence="18">Cell division protein FtsW</fullName>
    </alternativeName>
    <alternativeName>
        <fullName evidence="15">Cell wall polymerase</fullName>
    </alternativeName>
    <alternativeName>
        <fullName evidence="14">Peptidoglycan polymerase</fullName>
    </alternativeName>
</protein>
<feature type="transmembrane region" description="Helical" evidence="23">
    <location>
        <begin position="219"/>
        <end position="237"/>
    </location>
</feature>
<proteinExistence type="inferred from homology"/>
<evidence type="ECO:0000256" key="21">
    <source>
        <dbReference type="ARBA" id="ARBA00049966"/>
    </source>
</evidence>
<comment type="catalytic activity">
    <reaction evidence="20">
        <text>[GlcNAc-(1-&gt;4)-Mur2Ac(oyl-L-Ala-gamma-D-Glu-L-Lys-D-Ala-D-Ala)](n)-di-trans,octa-cis-undecaprenyl diphosphate + beta-D-GlcNAc-(1-&gt;4)-Mur2Ac(oyl-L-Ala-gamma-D-Glu-L-Lys-D-Ala-D-Ala)-di-trans,octa-cis-undecaprenyl diphosphate = [GlcNAc-(1-&gt;4)-Mur2Ac(oyl-L-Ala-gamma-D-Glu-L-Lys-D-Ala-D-Ala)](n+1)-di-trans,octa-cis-undecaprenyl diphosphate + di-trans,octa-cis-undecaprenyl diphosphate + H(+)</text>
        <dbReference type="Rhea" id="RHEA:23708"/>
        <dbReference type="Rhea" id="RHEA-COMP:9602"/>
        <dbReference type="Rhea" id="RHEA-COMP:9603"/>
        <dbReference type="ChEBI" id="CHEBI:15378"/>
        <dbReference type="ChEBI" id="CHEBI:58405"/>
        <dbReference type="ChEBI" id="CHEBI:60033"/>
        <dbReference type="ChEBI" id="CHEBI:78435"/>
        <dbReference type="EC" id="2.4.99.28"/>
    </reaction>
</comment>
<dbReference type="NCBIfam" id="TIGR02614">
    <property type="entry name" value="ftsW"/>
    <property type="match status" value="1"/>
</dbReference>
<dbReference type="PANTHER" id="PTHR30474:SF2">
    <property type="entry name" value="PEPTIDOGLYCAN GLYCOSYLTRANSFERASE FTSW-RELATED"/>
    <property type="match status" value="1"/>
</dbReference>
<evidence type="ECO:0000256" key="10">
    <source>
        <dbReference type="ARBA" id="ARBA00022989"/>
    </source>
</evidence>
<dbReference type="InterPro" id="IPR013437">
    <property type="entry name" value="FtsW"/>
</dbReference>
<keyword evidence="12" id="KW-0131">Cell cycle</keyword>
<evidence type="ECO:0000256" key="23">
    <source>
        <dbReference type="SAM" id="Phobius"/>
    </source>
</evidence>
<dbReference type="EC" id="2.4.99.28" evidence="19"/>
<keyword evidence="11 23" id="KW-0472">Membrane</keyword>
<dbReference type="InterPro" id="IPR001182">
    <property type="entry name" value="FtsW/RodA"/>
</dbReference>
<evidence type="ECO:0000313" key="25">
    <source>
        <dbReference type="Proteomes" id="UP001500618"/>
    </source>
</evidence>
<evidence type="ECO:0000256" key="17">
    <source>
        <dbReference type="ARBA" id="ARBA00041185"/>
    </source>
</evidence>
<evidence type="ECO:0000256" key="5">
    <source>
        <dbReference type="ARBA" id="ARBA00022676"/>
    </source>
</evidence>
<evidence type="ECO:0000256" key="6">
    <source>
        <dbReference type="ARBA" id="ARBA00022679"/>
    </source>
</evidence>
<evidence type="ECO:0000256" key="19">
    <source>
        <dbReference type="ARBA" id="ARBA00044770"/>
    </source>
</evidence>
<sequence length="462" mass="48594">MTAAQQSDPPRTVSPEDRAAINPLAPLQGLLGRPMASYYLIVATTGLLLAIGLMMVLSASNVTASQSAGHNPYSIFVSQASYALLGVVVFVLVMRFPVRFFRMVSYPVLIVSAVGLFALVVAPGLVHGVARNGSYRWIDVGPVLWQPSESAKLGLALWGAEIMVRKRKLMTSFKHLAVPLFPVAAALLGLVGTHDLGTGLCLLLILMALLWVSGVRLRVFGLMLTAATAGVFGLIAVEPYRVARLTSFLNPFPAEALDGYQAVHGLQALATGGLFGVGLGSSRQAWGYLPEAYNDFIFAIIGEELGLIGCVVVIGLFGVLAYTGFRIARRTADPYTRLAAATCTVWLVGQAFINMGAVVGLLPITGIPLPLISYGGSSLVLTLFALGMLAGFARAEPEAAAMLHERGPTLGTRLFGMPPVPVVAKPAAAGGSARARQQPARPGGRRKSKPGAAPAGSRPERR</sequence>
<keyword evidence="7 23" id="KW-0812">Transmembrane</keyword>
<evidence type="ECO:0000256" key="20">
    <source>
        <dbReference type="ARBA" id="ARBA00049902"/>
    </source>
</evidence>
<keyword evidence="13" id="KW-0961">Cell wall biogenesis/degradation</keyword>
<keyword evidence="3" id="KW-1003">Cell membrane</keyword>
<reference evidence="25" key="1">
    <citation type="journal article" date="2019" name="Int. J. Syst. Evol. Microbiol.">
        <title>The Global Catalogue of Microorganisms (GCM) 10K type strain sequencing project: providing services to taxonomists for standard genome sequencing and annotation.</title>
        <authorList>
            <consortium name="The Broad Institute Genomics Platform"/>
            <consortium name="The Broad Institute Genome Sequencing Center for Infectious Disease"/>
            <person name="Wu L."/>
            <person name="Ma J."/>
        </authorList>
    </citation>
    <scope>NUCLEOTIDE SEQUENCE [LARGE SCALE GENOMIC DNA]</scope>
    <source>
        <strain evidence="25">JCM 14718</strain>
    </source>
</reference>
<feature type="transmembrane region" description="Helical" evidence="23">
    <location>
        <begin position="80"/>
        <end position="98"/>
    </location>
</feature>
<evidence type="ECO:0000313" key="24">
    <source>
        <dbReference type="EMBL" id="GAA1692191.1"/>
    </source>
</evidence>
<feature type="transmembrane region" description="Helical" evidence="23">
    <location>
        <begin position="343"/>
        <end position="365"/>
    </location>
</feature>
<feature type="transmembrane region" description="Helical" evidence="23">
    <location>
        <begin position="104"/>
        <end position="126"/>
    </location>
</feature>
<evidence type="ECO:0000256" key="9">
    <source>
        <dbReference type="ARBA" id="ARBA00022984"/>
    </source>
</evidence>
<comment type="function">
    <text evidence="21">Peptidoglycan polymerase that is essential for cell division.</text>
</comment>
<keyword evidence="5" id="KW-0328">Glycosyltransferase</keyword>
<evidence type="ECO:0000256" key="15">
    <source>
        <dbReference type="ARBA" id="ARBA00033270"/>
    </source>
</evidence>
<dbReference type="Pfam" id="PF01098">
    <property type="entry name" value="FTSW_RODA_SPOVE"/>
    <property type="match status" value="1"/>
</dbReference>
<keyword evidence="8" id="KW-0133">Cell shape</keyword>
<feature type="transmembrane region" description="Helical" evidence="23">
    <location>
        <begin position="173"/>
        <end position="190"/>
    </location>
</feature>
<keyword evidence="4" id="KW-0132">Cell division</keyword>
<evidence type="ECO:0000256" key="8">
    <source>
        <dbReference type="ARBA" id="ARBA00022960"/>
    </source>
</evidence>
<organism evidence="24 25">
    <name type="scientific">Fodinicola feengrottensis</name>
    <dbReference type="NCBI Taxonomy" id="435914"/>
    <lineage>
        <taxon>Bacteria</taxon>
        <taxon>Bacillati</taxon>
        <taxon>Actinomycetota</taxon>
        <taxon>Actinomycetes</taxon>
        <taxon>Mycobacteriales</taxon>
        <taxon>Fodinicola</taxon>
    </lineage>
</organism>
<evidence type="ECO:0000256" key="11">
    <source>
        <dbReference type="ARBA" id="ARBA00023136"/>
    </source>
</evidence>